<sequence length="78" mass="8660">MSDTLRTRTDGEFDDVVAETTDVLEDDVDPVGDDAYERLERVLESCNTAVLPAYGTTLSARIAFAFRSPLPDYEDGNR</sequence>
<accession>A0A1S8AVM6</accession>
<dbReference type="EMBL" id="LWLN01000001">
    <property type="protein sequence ID" value="OLZ40569.1"/>
    <property type="molecule type" value="Genomic_DNA"/>
</dbReference>
<evidence type="ECO:0000313" key="1">
    <source>
        <dbReference type="EMBL" id="OLZ40569.1"/>
    </source>
</evidence>
<protein>
    <submittedName>
        <fullName evidence="1">Uncharacterized protein</fullName>
    </submittedName>
</protein>
<dbReference type="Proteomes" id="UP000189370">
    <property type="component" value="Unassembled WGS sequence"/>
</dbReference>
<evidence type="ECO:0000313" key="2">
    <source>
        <dbReference type="Proteomes" id="UP000189370"/>
    </source>
</evidence>
<proteinExistence type="predicted"/>
<keyword evidence="2" id="KW-1185">Reference proteome</keyword>
<reference evidence="2" key="1">
    <citation type="submission" date="2016-04" db="EMBL/GenBank/DDBJ databases">
        <authorList>
            <person name="Chen S.-C."/>
            <person name="Lai M.-C."/>
        </authorList>
    </citation>
    <scope>NUCLEOTIDE SEQUENCE [LARGE SCALE GENOMIC DNA]</scope>
    <source>
        <strain evidence="2">AB14</strain>
    </source>
</reference>
<dbReference type="AlphaFoldDB" id="A0A1S8AVM6"/>
<dbReference type="OrthoDB" id="2559at2157"/>
<dbReference type="RefSeq" id="WP_076144740.1">
    <property type="nucleotide sequence ID" value="NZ_LWLN01000001.1"/>
</dbReference>
<name>A0A1S8AVM6_9EURY</name>
<gene>
    <name evidence="1" type="ORF">A6E15_05995</name>
</gene>
<organism evidence="1 2">
    <name type="scientific">Natrinema saccharevitans</name>
    <dbReference type="NCBI Taxonomy" id="301967"/>
    <lineage>
        <taxon>Archaea</taxon>
        <taxon>Methanobacteriati</taxon>
        <taxon>Methanobacteriota</taxon>
        <taxon>Stenosarchaea group</taxon>
        <taxon>Halobacteria</taxon>
        <taxon>Halobacteriales</taxon>
        <taxon>Natrialbaceae</taxon>
        <taxon>Natrinema</taxon>
    </lineage>
</organism>
<comment type="caution">
    <text evidence="1">The sequence shown here is derived from an EMBL/GenBank/DDBJ whole genome shotgun (WGS) entry which is preliminary data.</text>
</comment>